<feature type="transmembrane region" description="Helical" evidence="19">
    <location>
        <begin position="688"/>
        <end position="707"/>
    </location>
</feature>
<dbReference type="SUPFAM" id="SSF53822">
    <property type="entry name" value="Periplasmic binding protein-like I"/>
    <property type="match status" value="1"/>
</dbReference>
<keyword evidence="4 19" id="KW-0812">Transmembrane</keyword>
<keyword evidence="23" id="KW-1185">Reference proteome</keyword>
<dbReference type="OrthoDB" id="17569at2759"/>
<evidence type="ECO:0000256" key="5">
    <source>
        <dbReference type="ARBA" id="ARBA00022729"/>
    </source>
</evidence>
<evidence type="ECO:0000256" key="18">
    <source>
        <dbReference type="SAM" id="MobiDB-lite"/>
    </source>
</evidence>
<dbReference type="PROSITE" id="PS50259">
    <property type="entry name" value="G_PROTEIN_RECEP_F3_4"/>
    <property type="match status" value="1"/>
</dbReference>
<feature type="transmembrane region" description="Helical" evidence="19">
    <location>
        <begin position="465"/>
        <end position="492"/>
    </location>
</feature>
<dbReference type="GeneID" id="111253055"/>
<keyword evidence="8" id="KW-0297">G-protein coupled receptor</keyword>
<comment type="similarity">
    <text evidence="1">Belongs to the G-protein coupled receptor 3 family. GABA-B receptor subfamily.</text>
</comment>
<keyword evidence="9 17" id="KW-0175">Coiled coil</keyword>
<evidence type="ECO:0000256" key="3">
    <source>
        <dbReference type="ARBA" id="ARBA00022553"/>
    </source>
</evidence>
<dbReference type="AlphaFoldDB" id="A0A7M7KRE2"/>
<dbReference type="CDD" id="cd06366">
    <property type="entry name" value="PBP1_GABAb_receptor"/>
    <property type="match status" value="1"/>
</dbReference>
<evidence type="ECO:0000256" key="20">
    <source>
        <dbReference type="SAM" id="SignalP"/>
    </source>
</evidence>
<evidence type="ECO:0000256" key="2">
    <source>
        <dbReference type="ARBA" id="ARBA00022475"/>
    </source>
</evidence>
<dbReference type="FunFam" id="3.40.50.2300:FF:000072">
    <property type="entry name" value="Gamma-aminobutyric acid type B receptor subunit 2"/>
    <property type="match status" value="2"/>
</dbReference>
<feature type="transmembrane region" description="Helical" evidence="19">
    <location>
        <begin position="543"/>
        <end position="564"/>
    </location>
</feature>
<keyword evidence="2" id="KW-1003">Cell membrane</keyword>
<evidence type="ECO:0000256" key="8">
    <source>
        <dbReference type="ARBA" id="ARBA00023040"/>
    </source>
</evidence>
<dbReference type="EnsemblMetazoa" id="XM_022811917">
    <property type="protein sequence ID" value="XP_022667652"/>
    <property type="gene ID" value="LOC111253055"/>
</dbReference>
<dbReference type="GO" id="GO:0038039">
    <property type="term" value="C:G protein-coupled receptor heterodimeric complex"/>
    <property type="evidence" value="ECO:0007669"/>
    <property type="project" value="TreeGrafter"/>
</dbReference>
<dbReference type="CDD" id="cd15291">
    <property type="entry name" value="7tmC_GABA-B-R1"/>
    <property type="match status" value="1"/>
</dbReference>
<evidence type="ECO:0000256" key="15">
    <source>
        <dbReference type="ARBA" id="ARBA00023257"/>
    </source>
</evidence>
<dbReference type="GO" id="GO:0004965">
    <property type="term" value="F:G protein-coupled GABA receptor activity"/>
    <property type="evidence" value="ECO:0007669"/>
    <property type="project" value="InterPro"/>
</dbReference>
<comment type="subcellular location">
    <subcellularLocation>
        <location evidence="16">Postsynaptic cell membrane</location>
        <topology evidence="16">Multi-pass membrane protein</topology>
    </subcellularLocation>
</comment>
<dbReference type="RefSeq" id="XP_022667653.1">
    <property type="nucleotide sequence ID" value="XM_022811918.1"/>
</dbReference>
<keyword evidence="3" id="KW-0597">Phosphoprotein</keyword>
<dbReference type="InterPro" id="IPR001828">
    <property type="entry name" value="ANF_lig-bd_rcpt"/>
</dbReference>
<evidence type="ECO:0000256" key="14">
    <source>
        <dbReference type="ARBA" id="ARBA00023224"/>
    </source>
</evidence>
<dbReference type="InterPro" id="IPR017978">
    <property type="entry name" value="GPCR_3_C"/>
</dbReference>
<dbReference type="Gene3D" id="3.40.50.2300">
    <property type="match status" value="2"/>
</dbReference>
<dbReference type="InParanoid" id="A0A7M7KRE2"/>
<feature type="chain" id="PRO_5033597083" description="G-protein coupled receptors family 3 profile domain-containing protein" evidence="20">
    <location>
        <begin position="19"/>
        <end position="930"/>
    </location>
</feature>
<feature type="region of interest" description="Disordered" evidence="18">
    <location>
        <begin position="890"/>
        <end position="930"/>
    </location>
</feature>
<keyword evidence="13" id="KW-0325">Glycoprotein</keyword>
<dbReference type="InterPro" id="IPR028082">
    <property type="entry name" value="Peripla_BP_I"/>
</dbReference>
<reference evidence="22" key="1">
    <citation type="submission" date="2021-01" db="UniProtKB">
        <authorList>
            <consortium name="EnsemblMetazoa"/>
        </authorList>
    </citation>
    <scope>IDENTIFICATION</scope>
</reference>
<dbReference type="FunCoup" id="A0A7M7KRE2">
    <property type="interactions" value="301"/>
</dbReference>
<dbReference type="KEGG" id="vde:111253055"/>
<keyword evidence="14" id="KW-0807">Transducer</keyword>
<evidence type="ECO:0000256" key="9">
    <source>
        <dbReference type="ARBA" id="ARBA00023054"/>
    </source>
</evidence>
<keyword evidence="11" id="KW-1015">Disulfide bond</keyword>
<dbReference type="EnsemblMetazoa" id="XM_022811918">
    <property type="protein sequence ID" value="XP_022667653"/>
    <property type="gene ID" value="LOC111253055"/>
</dbReference>
<dbReference type="Proteomes" id="UP000594260">
    <property type="component" value="Unplaced"/>
</dbReference>
<sequence>MRWLLVVLAMVVTGHGNAAHHGHAHHRAIHRRAREPKELHLAAVFPMQGHGGWLGGQGCLPAALMALEDVNNRTDLLPGYRLRLHWRDSQCNPGKAASEMYDLIYDFPTKLMMLGGCSIVSSTIGEAAKMWNLIVVSYGSSSPALSNRKRFPTFFRTHPSATIHNPTRIKLFNMFEWSRIAIIQEAEEVFTSTGVDLEARCKEANIEVVSRVNFITDPTDAVKTLKRQDARIIVGMFYVAAARRVFCEAFRQKIFGKQYVWLLIGWYEDDWYTIQDKGHNCTTEELKQALEGHITTEALMLYKEENKTISGMTSKTFMDRYIQTLEKDNNTNGRRPEGFQEAPLAYDAIWAVALALNKTIARLRQRGELIENFTYTNKRIMSELWKAMNATQFLGVSGYVSFSAKGDRMAQTQIEQMINGTYYKIGYYDYPTDDYQKTNFEPQWIDGKPPQDRTIIKTTLRTVSLGLYAGMTSVALLGILWAVGLLIFNWVFRHSRYIAWSHPSCNNILLFGVIVCLFSVALLGLDGQFVDATVYWHICQARAWLLANGFSLAFGSMFSKIWRVHRLATKAKTESKAEIQKIKSWKLYSVVGILLAIDAIILISWSVIDPMQRKIQVFPHEDPPGDVDEDVKIQPELELCVSEHHNIWLGVMYSYKGLVLLFGIFLAYETRSVKIKVLNDSRLVGMSIYNVVILCLITTPVTLVIGSQQDACFAFVALAIIFCSYISMTLVFIPKITELVRRPRERQDCRSLIDNASSREEEERLRRLQIENEALKKQIQEKEDQIEAIKKKLADRAKTASQVHPAPTKEPVRTTAGMPLRVLSAATTNAGSGGNLSPAVTSPQITRPATGNTAQGQQRALVTGGGSTGLHAMQCTTVGARMSPPALPIPNPPSDSGFATGGPMSAATLCGSKRGSRASHSDFDFSESYL</sequence>
<dbReference type="GO" id="GO:0045211">
    <property type="term" value="C:postsynaptic membrane"/>
    <property type="evidence" value="ECO:0007669"/>
    <property type="project" value="UniProtKB-SubCell"/>
</dbReference>
<evidence type="ECO:0000256" key="13">
    <source>
        <dbReference type="ARBA" id="ARBA00023180"/>
    </source>
</evidence>
<dbReference type="Pfam" id="PF00003">
    <property type="entry name" value="7tm_3"/>
    <property type="match status" value="1"/>
</dbReference>
<keyword evidence="12" id="KW-0675">Receptor</keyword>
<evidence type="ECO:0000256" key="6">
    <source>
        <dbReference type="ARBA" id="ARBA00022989"/>
    </source>
</evidence>
<protein>
    <recommendedName>
        <fullName evidence="21">G-protein coupled receptors family 3 profile domain-containing protein</fullName>
    </recommendedName>
</protein>
<dbReference type="PANTHER" id="PTHR10519:SF77">
    <property type="entry name" value="GAMMA-AMINOBUTYRIC ACID TYPE B RECEPTOR SUBUNIT 1"/>
    <property type="match status" value="1"/>
</dbReference>
<dbReference type="GO" id="GO:0007214">
    <property type="term" value="P:gamma-aminobutyric acid signaling pathway"/>
    <property type="evidence" value="ECO:0007669"/>
    <property type="project" value="TreeGrafter"/>
</dbReference>
<evidence type="ECO:0000256" key="1">
    <source>
        <dbReference type="ARBA" id="ARBA00008991"/>
    </source>
</evidence>
<evidence type="ECO:0000259" key="21">
    <source>
        <dbReference type="PROSITE" id="PS50259"/>
    </source>
</evidence>
<feature type="transmembrane region" description="Helical" evidence="19">
    <location>
        <begin position="647"/>
        <end position="668"/>
    </location>
</feature>
<evidence type="ECO:0000256" key="7">
    <source>
        <dbReference type="ARBA" id="ARBA00023018"/>
    </source>
</evidence>
<feature type="transmembrane region" description="Helical" evidence="19">
    <location>
        <begin position="504"/>
        <end position="523"/>
    </location>
</feature>
<evidence type="ECO:0000256" key="4">
    <source>
        <dbReference type="ARBA" id="ARBA00022692"/>
    </source>
</evidence>
<evidence type="ECO:0000256" key="12">
    <source>
        <dbReference type="ARBA" id="ARBA00023170"/>
    </source>
</evidence>
<keyword evidence="15" id="KW-0628">Postsynaptic cell membrane</keyword>
<feature type="coiled-coil region" evidence="17">
    <location>
        <begin position="758"/>
        <end position="799"/>
    </location>
</feature>
<dbReference type="InterPro" id="IPR002455">
    <property type="entry name" value="GPCR3_GABA-B"/>
</dbReference>
<dbReference type="Pfam" id="PF01094">
    <property type="entry name" value="ANF_receptor"/>
    <property type="match status" value="1"/>
</dbReference>
<dbReference type="RefSeq" id="XP_022667652.1">
    <property type="nucleotide sequence ID" value="XM_022811917.1"/>
</dbReference>
<evidence type="ECO:0000256" key="16">
    <source>
        <dbReference type="ARBA" id="ARBA00034104"/>
    </source>
</evidence>
<evidence type="ECO:0000256" key="10">
    <source>
        <dbReference type="ARBA" id="ARBA00023136"/>
    </source>
</evidence>
<dbReference type="PRINTS" id="PR01176">
    <property type="entry name" value="GABABRECEPTR"/>
</dbReference>
<feature type="signal peptide" evidence="20">
    <location>
        <begin position="1"/>
        <end position="18"/>
    </location>
</feature>
<dbReference type="PANTHER" id="PTHR10519">
    <property type="entry name" value="GABA-B RECEPTOR"/>
    <property type="match status" value="1"/>
</dbReference>
<keyword evidence="10 19" id="KW-0472">Membrane</keyword>
<name>A0A7M7KRE2_VARDE</name>
<organism evidence="22 23">
    <name type="scientific">Varroa destructor</name>
    <name type="common">Honeybee mite</name>
    <dbReference type="NCBI Taxonomy" id="109461"/>
    <lineage>
        <taxon>Eukaryota</taxon>
        <taxon>Metazoa</taxon>
        <taxon>Ecdysozoa</taxon>
        <taxon>Arthropoda</taxon>
        <taxon>Chelicerata</taxon>
        <taxon>Arachnida</taxon>
        <taxon>Acari</taxon>
        <taxon>Parasitiformes</taxon>
        <taxon>Mesostigmata</taxon>
        <taxon>Gamasina</taxon>
        <taxon>Dermanyssoidea</taxon>
        <taxon>Varroidae</taxon>
        <taxon>Varroa</taxon>
    </lineage>
</organism>
<accession>A0A7M7KRE2</accession>
<evidence type="ECO:0000256" key="11">
    <source>
        <dbReference type="ARBA" id="ARBA00023157"/>
    </source>
</evidence>
<dbReference type="PRINTS" id="PR01177">
    <property type="entry name" value="GABAB1RECPTR"/>
</dbReference>
<evidence type="ECO:0000256" key="17">
    <source>
        <dbReference type="SAM" id="Coils"/>
    </source>
</evidence>
<feature type="domain" description="G-protein coupled receptors family 3 profile" evidence="21">
    <location>
        <begin position="538"/>
        <end position="743"/>
    </location>
</feature>
<evidence type="ECO:0000256" key="19">
    <source>
        <dbReference type="SAM" id="Phobius"/>
    </source>
</evidence>
<dbReference type="InterPro" id="IPR002456">
    <property type="entry name" value="GPCR_3_GABA_rcpt_B1"/>
</dbReference>
<evidence type="ECO:0000313" key="22">
    <source>
        <dbReference type="EnsemblMetazoa" id="XP_022667652"/>
    </source>
</evidence>
<dbReference type="CTD" id="34878"/>
<feature type="transmembrane region" description="Helical" evidence="19">
    <location>
        <begin position="713"/>
        <end position="733"/>
    </location>
</feature>
<proteinExistence type="inferred from homology"/>
<keyword evidence="6 19" id="KW-1133">Transmembrane helix</keyword>
<dbReference type="OMA" id="WAGGEAC"/>
<feature type="transmembrane region" description="Helical" evidence="19">
    <location>
        <begin position="585"/>
        <end position="608"/>
    </location>
</feature>
<keyword evidence="5 20" id="KW-0732">Signal</keyword>
<evidence type="ECO:0000313" key="23">
    <source>
        <dbReference type="Proteomes" id="UP000594260"/>
    </source>
</evidence>
<keyword evidence="7" id="KW-0770">Synapse</keyword>